<gene>
    <name evidence="1" type="ORF">G4223_19050</name>
</gene>
<accession>A0A7C9UZS0</accession>
<dbReference type="Pfam" id="PF00302">
    <property type="entry name" value="CAT"/>
    <property type="match status" value="1"/>
</dbReference>
<dbReference type="InterPro" id="IPR023213">
    <property type="entry name" value="CAT-like_dom_sf"/>
</dbReference>
<keyword evidence="2" id="KW-1185">Reference proteome</keyword>
<dbReference type="PANTHER" id="PTHR38474:SF1">
    <property type="entry name" value="SLR0299 PROTEIN"/>
    <property type="match status" value="1"/>
</dbReference>
<dbReference type="EMBL" id="JAAIYP010000047">
    <property type="protein sequence ID" value="NFV82212.1"/>
    <property type="molecule type" value="Genomic_DNA"/>
</dbReference>
<name>A0A7C9UZS0_9PROT</name>
<dbReference type="Proteomes" id="UP000480684">
    <property type="component" value="Unassembled WGS sequence"/>
</dbReference>
<dbReference type="RefSeq" id="WP_163683033.1">
    <property type="nucleotide sequence ID" value="NZ_JAAIYP010000047.1"/>
</dbReference>
<sequence>MTAIDPRFRPHLVDPAQLPGWLGWSLDFFGAEDGQNPHVDMTLQLDVSAGWVRYGRMREEGKPTPSFFAFLTWHLLRALADHPSFNLRKVDGRWYRLDNPPLFVPVAVGGDARFQSLVLEDVYGQDYPAFAAAYGERLALARSATPPQSEPEIFSLAHFVGNLPNLRFTGLTLHWRPTQMVGQSFFYFGQRYQDGGRMLVPLAARLHHACTDPYVLDQLLADFSRRLGEGV</sequence>
<dbReference type="InterPro" id="IPR001707">
    <property type="entry name" value="Cmp_AcTrfase"/>
</dbReference>
<evidence type="ECO:0008006" key="3">
    <source>
        <dbReference type="Google" id="ProtNLM"/>
    </source>
</evidence>
<reference evidence="1 2" key="1">
    <citation type="submission" date="2020-02" db="EMBL/GenBank/DDBJ databases">
        <authorList>
            <person name="Dziuba M."/>
            <person name="Kuznetsov B."/>
            <person name="Mardanov A."/>
            <person name="Ravin N."/>
            <person name="Grouzdev D."/>
        </authorList>
    </citation>
    <scope>NUCLEOTIDE SEQUENCE [LARGE SCALE GENOMIC DNA]</scope>
    <source>
        <strain evidence="1 2">SpK</strain>
    </source>
</reference>
<dbReference type="AlphaFoldDB" id="A0A7C9UZS0"/>
<dbReference type="Gene3D" id="3.30.559.10">
    <property type="entry name" value="Chloramphenicol acetyltransferase-like domain"/>
    <property type="match status" value="1"/>
</dbReference>
<dbReference type="GO" id="GO:0008811">
    <property type="term" value="F:chloramphenicol O-acetyltransferase activity"/>
    <property type="evidence" value="ECO:0007669"/>
    <property type="project" value="InterPro"/>
</dbReference>
<comment type="caution">
    <text evidence="1">The sequence shown here is derived from an EMBL/GenBank/DDBJ whole genome shotgun (WGS) entry which is preliminary data.</text>
</comment>
<dbReference type="SUPFAM" id="SSF52777">
    <property type="entry name" value="CoA-dependent acyltransferases"/>
    <property type="match status" value="1"/>
</dbReference>
<dbReference type="PANTHER" id="PTHR38474">
    <property type="entry name" value="SLR0299 PROTEIN"/>
    <property type="match status" value="1"/>
</dbReference>
<organism evidence="1 2">
    <name type="scientific">Magnetospirillum aberrantis SpK</name>
    <dbReference type="NCBI Taxonomy" id="908842"/>
    <lineage>
        <taxon>Bacteria</taxon>
        <taxon>Pseudomonadati</taxon>
        <taxon>Pseudomonadota</taxon>
        <taxon>Alphaproteobacteria</taxon>
        <taxon>Rhodospirillales</taxon>
        <taxon>Rhodospirillaceae</taxon>
        <taxon>Magnetospirillum</taxon>
    </lineage>
</organism>
<proteinExistence type="predicted"/>
<evidence type="ECO:0000313" key="2">
    <source>
        <dbReference type="Proteomes" id="UP000480684"/>
    </source>
</evidence>
<protein>
    <recommendedName>
        <fullName evidence="3">Chloramphenicol acetyltransferase</fullName>
    </recommendedName>
</protein>
<evidence type="ECO:0000313" key="1">
    <source>
        <dbReference type="EMBL" id="NFV82212.1"/>
    </source>
</evidence>